<dbReference type="InterPro" id="IPR057993">
    <property type="entry name" value="HD-Zip_IV_C"/>
</dbReference>
<evidence type="ECO:0000256" key="1">
    <source>
        <dbReference type="ARBA" id="ARBA00004123"/>
    </source>
</evidence>
<dbReference type="InterPro" id="IPR001356">
    <property type="entry name" value="HD"/>
</dbReference>
<feature type="DNA-binding region" description="Homeobox" evidence="9">
    <location>
        <begin position="22"/>
        <end position="67"/>
    </location>
</feature>
<feature type="domain" description="START" evidence="12">
    <location>
        <begin position="267"/>
        <end position="499"/>
    </location>
</feature>
<dbReference type="GO" id="GO:0005634">
    <property type="term" value="C:nucleus"/>
    <property type="evidence" value="ECO:0007669"/>
    <property type="project" value="UniProtKB-SubCell"/>
</dbReference>
<evidence type="ECO:0000256" key="9">
    <source>
        <dbReference type="PROSITE-ProRule" id="PRU00108"/>
    </source>
</evidence>
<comment type="similarity">
    <text evidence="2">Belongs to the HD-ZIP homeobox family. Class IV subfamily.</text>
</comment>
<dbReference type="Gene3D" id="1.10.10.60">
    <property type="entry name" value="Homeodomain-like"/>
    <property type="match status" value="1"/>
</dbReference>
<keyword evidence="15" id="KW-1185">Reference proteome</keyword>
<evidence type="ECO:0000259" key="11">
    <source>
        <dbReference type="PROSITE" id="PS50071"/>
    </source>
</evidence>
<evidence type="ECO:0000259" key="12">
    <source>
        <dbReference type="PROSITE" id="PS50848"/>
    </source>
</evidence>
<dbReference type="PROSITE" id="PS50848">
    <property type="entry name" value="START"/>
    <property type="match status" value="1"/>
</dbReference>
<dbReference type="GO" id="GO:0000981">
    <property type="term" value="F:DNA-binding transcription factor activity, RNA polymerase II-specific"/>
    <property type="evidence" value="ECO:0007669"/>
    <property type="project" value="InterPro"/>
</dbReference>
<dbReference type="CDD" id="cd00086">
    <property type="entry name" value="homeodomain"/>
    <property type="match status" value="1"/>
</dbReference>
<evidence type="ECO:0000313" key="14">
    <source>
        <dbReference type="EnsemblPlants" id="KRH42428"/>
    </source>
</evidence>
<keyword evidence="4" id="KW-0175">Coiled coil</keyword>
<comment type="subcellular location">
    <subcellularLocation>
        <location evidence="1 9 10">Nucleus</location>
    </subcellularLocation>
</comment>
<dbReference type="InterPro" id="IPR017970">
    <property type="entry name" value="Homeobox_CS"/>
</dbReference>
<dbReference type="PANTHER" id="PTHR45654">
    <property type="entry name" value="HOMEOBOX-LEUCINE ZIPPER PROTEIN MERISTEM L1"/>
    <property type="match status" value="1"/>
</dbReference>
<dbReference type="PANTHER" id="PTHR45654:SF9">
    <property type="entry name" value="HOMEOBOX-LEUCINE ZIPPER PROTEIN HDG10-RELATED"/>
    <property type="match status" value="1"/>
</dbReference>
<dbReference type="PROSITE" id="PS50071">
    <property type="entry name" value="HOMEOBOX_2"/>
    <property type="match status" value="1"/>
</dbReference>
<evidence type="ECO:0000256" key="6">
    <source>
        <dbReference type="ARBA" id="ARBA00023155"/>
    </source>
</evidence>
<dbReference type="InterPro" id="IPR023393">
    <property type="entry name" value="START-like_dom_sf"/>
</dbReference>
<evidence type="ECO:0000256" key="4">
    <source>
        <dbReference type="ARBA" id="ARBA00023054"/>
    </source>
</evidence>
<dbReference type="Proteomes" id="UP000008827">
    <property type="component" value="Chromosome 8"/>
</dbReference>
<sequence length="757" mass="84836">MYPSNLGGSGRGNRLNHATVSKLEAIFRECPYPNENRRRQISEELELSLNQVKFWFQNRKTKLKAISERIDNNALRRENENIQSENLLMRESLQNAFCLSCGGLPVGSVERKLQLQSLKAKNIQLAKEARGRLLNPIVGLPSPYQHSHVLSTPGFNQDIPAPAPALDCYIPDPPSDDVALDYCIPTPASVLAVDHSIPALASDPWLGQDIPHLPTLATLDQDIPPLGQDTSTLPQDHMPKDLDQELDALRGILNNDLIFQSIINQRIDLDNAMMSQIANNAIEELIKLLDMNQPFWSIHDWKLVLKRDNYQSILGRRHCLPGPHARIESSKDSRIVDMNAEQLVQMFMNLEKWVDLFPTIVTKAQTIQVLENGLVGNRSGALLLINAEMHILSHLVPTRQFYFLRYCKQIKEGVWVIGDVSIDSLEYKTIVPRIWRRPSGCLIQEMNHGLCKVSWVEHVEVDDKMQTHQLFTDVICCNNAYGAERWLSTLKRMCERFACASAETIPSCDESGEAILSLEGKKSVMHLAHRMVKTFCRTLDVSDCENFPYLTRMMNNGEVTIIVRKNNSEQDVPQGLILSAATSFLLPHSPENVFDFLIDNKKRAKWEPFWYGKPGHEIQRISTGNNPGNFISITKALGPSDNNMIVLQESYADGLGSMMVYSAFDTETMNFAMRGEDTSQLLVLPSGFTISGDGHSNAFEGQSRQVVSKGSLVTLMLQVLASSTPSMDMIDMEFVGSVTTLVSSTVEKIKAALNCSN</sequence>
<dbReference type="Pfam" id="PF01852">
    <property type="entry name" value="START"/>
    <property type="match status" value="1"/>
</dbReference>
<dbReference type="GO" id="GO:0003677">
    <property type="term" value="F:DNA binding"/>
    <property type="evidence" value="ECO:0007669"/>
    <property type="project" value="UniProtKB-UniRule"/>
</dbReference>
<evidence type="ECO:0000256" key="3">
    <source>
        <dbReference type="ARBA" id="ARBA00023015"/>
    </source>
</evidence>
<dbReference type="SUPFAM" id="SSF55961">
    <property type="entry name" value="Bet v1-like"/>
    <property type="match status" value="2"/>
</dbReference>
<evidence type="ECO:0000256" key="10">
    <source>
        <dbReference type="RuleBase" id="RU000682"/>
    </source>
</evidence>
<dbReference type="EnsemblPlants" id="KRH42428">
    <property type="protein sequence ID" value="KRH42428"/>
    <property type="gene ID" value="GLYMA_08G089200"/>
</dbReference>
<evidence type="ECO:0000256" key="2">
    <source>
        <dbReference type="ARBA" id="ARBA00006789"/>
    </source>
</evidence>
<dbReference type="GO" id="GO:0008289">
    <property type="term" value="F:lipid binding"/>
    <property type="evidence" value="ECO:0007669"/>
    <property type="project" value="InterPro"/>
</dbReference>
<evidence type="ECO:0000256" key="7">
    <source>
        <dbReference type="ARBA" id="ARBA00023163"/>
    </source>
</evidence>
<keyword evidence="5 9" id="KW-0238">DNA-binding</keyword>
<reference evidence="13 14" key="1">
    <citation type="journal article" date="2010" name="Nature">
        <title>Genome sequence of the palaeopolyploid soybean.</title>
        <authorList>
            <person name="Schmutz J."/>
            <person name="Cannon S.B."/>
            <person name="Schlueter J."/>
            <person name="Ma J."/>
            <person name="Mitros T."/>
            <person name="Nelson W."/>
            <person name="Hyten D.L."/>
            <person name="Song Q."/>
            <person name="Thelen J.J."/>
            <person name="Cheng J."/>
            <person name="Xu D."/>
            <person name="Hellsten U."/>
            <person name="May G.D."/>
            <person name="Yu Y."/>
            <person name="Sakurai T."/>
            <person name="Umezawa T."/>
            <person name="Bhattacharyya M.K."/>
            <person name="Sandhu D."/>
            <person name="Valliyodan B."/>
            <person name="Lindquist E."/>
            <person name="Peto M."/>
            <person name="Grant D."/>
            <person name="Shu S."/>
            <person name="Goodstein D."/>
            <person name="Barry K."/>
            <person name="Futrell-Griggs M."/>
            <person name="Abernathy B."/>
            <person name="Du J."/>
            <person name="Tian Z."/>
            <person name="Zhu L."/>
            <person name="Gill N."/>
            <person name="Joshi T."/>
            <person name="Libault M."/>
            <person name="Sethuraman A."/>
            <person name="Zhang X.-C."/>
            <person name="Shinozaki K."/>
            <person name="Nguyen H.T."/>
            <person name="Wing R.A."/>
            <person name="Cregan P."/>
            <person name="Specht J."/>
            <person name="Grimwood J."/>
            <person name="Rokhsar D."/>
            <person name="Stacey G."/>
            <person name="Shoemaker R.C."/>
            <person name="Jackson S.A."/>
        </authorList>
    </citation>
    <scope>NUCLEOTIDE SEQUENCE</scope>
    <source>
        <strain evidence="14">cv. Williams 82</strain>
        <tissue evidence="13">Callus</tissue>
    </source>
</reference>
<dbReference type="Gramene" id="KRH42428">
    <property type="protein sequence ID" value="KRH42428"/>
    <property type="gene ID" value="GLYMA_08G089200"/>
</dbReference>
<dbReference type="CDD" id="cd08875">
    <property type="entry name" value="START_ArGLABRA2_like"/>
    <property type="match status" value="1"/>
</dbReference>
<accession>A0A0R0IJ93</accession>
<dbReference type="InterPro" id="IPR042160">
    <property type="entry name" value="HD-Zip_IV"/>
</dbReference>
<dbReference type="EMBL" id="CM000841">
    <property type="protein sequence ID" value="KRH42428.1"/>
    <property type="molecule type" value="Genomic_DNA"/>
</dbReference>
<evidence type="ECO:0000256" key="8">
    <source>
        <dbReference type="ARBA" id="ARBA00023242"/>
    </source>
</evidence>
<keyword evidence="6 9" id="KW-0371">Homeobox</keyword>
<evidence type="ECO:0000313" key="13">
    <source>
        <dbReference type="EMBL" id="KRH42428.1"/>
    </source>
</evidence>
<dbReference type="InterPro" id="IPR002913">
    <property type="entry name" value="START_lipid-bd_dom"/>
</dbReference>
<dbReference type="InParanoid" id="A0A0R0IJ93"/>
<gene>
    <name evidence="13" type="ORF">GLYMA_08G089200</name>
</gene>
<dbReference type="AlphaFoldDB" id="A0A0R0IJ93"/>
<dbReference type="InterPro" id="IPR009057">
    <property type="entry name" value="Homeodomain-like_sf"/>
</dbReference>
<dbReference type="SMART" id="SM00234">
    <property type="entry name" value="START"/>
    <property type="match status" value="1"/>
</dbReference>
<dbReference type="PaxDb" id="3847-GLYMA08G09430.2"/>
<dbReference type="STRING" id="3847.A0A0R0IJ93"/>
<organism evidence="13">
    <name type="scientific">Glycine max</name>
    <name type="common">Soybean</name>
    <name type="synonym">Glycine hispida</name>
    <dbReference type="NCBI Taxonomy" id="3847"/>
    <lineage>
        <taxon>Eukaryota</taxon>
        <taxon>Viridiplantae</taxon>
        <taxon>Streptophyta</taxon>
        <taxon>Embryophyta</taxon>
        <taxon>Tracheophyta</taxon>
        <taxon>Spermatophyta</taxon>
        <taxon>Magnoliopsida</taxon>
        <taxon>eudicotyledons</taxon>
        <taxon>Gunneridae</taxon>
        <taxon>Pentapetalae</taxon>
        <taxon>rosids</taxon>
        <taxon>fabids</taxon>
        <taxon>Fabales</taxon>
        <taxon>Fabaceae</taxon>
        <taxon>Papilionoideae</taxon>
        <taxon>50 kb inversion clade</taxon>
        <taxon>NPAAA clade</taxon>
        <taxon>indigoferoid/millettioid clade</taxon>
        <taxon>Phaseoleae</taxon>
        <taxon>Glycine</taxon>
        <taxon>Glycine subgen. Soja</taxon>
    </lineage>
</organism>
<dbReference type="SMR" id="A0A0R0IJ93"/>
<dbReference type="SMART" id="SM00389">
    <property type="entry name" value="HOX"/>
    <property type="match status" value="1"/>
</dbReference>
<dbReference type="Pfam" id="PF25797">
    <property type="entry name" value="PDF2_C"/>
    <property type="match status" value="1"/>
</dbReference>
<keyword evidence="3" id="KW-0805">Transcription regulation</keyword>
<evidence type="ECO:0000313" key="15">
    <source>
        <dbReference type="Proteomes" id="UP000008827"/>
    </source>
</evidence>
<dbReference type="Pfam" id="PF00046">
    <property type="entry name" value="Homeodomain"/>
    <property type="match status" value="1"/>
</dbReference>
<dbReference type="Gene3D" id="3.30.530.20">
    <property type="match status" value="1"/>
</dbReference>
<evidence type="ECO:0000256" key="5">
    <source>
        <dbReference type="ARBA" id="ARBA00023125"/>
    </source>
</evidence>
<evidence type="ECO:0008006" key="16">
    <source>
        <dbReference type="Google" id="ProtNLM"/>
    </source>
</evidence>
<dbReference type="PROSITE" id="PS00027">
    <property type="entry name" value="HOMEOBOX_1"/>
    <property type="match status" value="1"/>
</dbReference>
<feature type="domain" description="Homeobox" evidence="11">
    <location>
        <begin position="20"/>
        <end position="66"/>
    </location>
</feature>
<reference evidence="13" key="3">
    <citation type="submission" date="2018-07" db="EMBL/GenBank/DDBJ databases">
        <title>WGS assembly of Glycine max.</title>
        <authorList>
            <person name="Schmutz J."/>
            <person name="Cannon S."/>
            <person name="Schlueter J."/>
            <person name="Ma J."/>
            <person name="Mitros T."/>
            <person name="Nelson W."/>
            <person name="Hyten D."/>
            <person name="Song Q."/>
            <person name="Thelen J."/>
            <person name="Cheng J."/>
            <person name="Xu D."/>
            <person name="Hellsten U."/>
            <person name="May G."/>
            <person name="Yu Y."/>
            <person name="Sakurai T."/>
            <person name="Umezawa T."/>
            <person name="Bhattacharyya M."/>
            <person name="Sandhu D."/>
            <person name="Valliyodan B."/>
            <person name="Lindquist E."/>
            <person name="Peto M."/>
            <person name="Grant D."/>
            <person name="Shu S."/>
            <person name="Goodstein D."/>
            <person name="Barry K."/>
            <person name="Futrell-Griggs M."/>
            <person name="Abernathy B."/>
            <person name="Du J."/>
            <person name="Tian Z."/>
            <person name="Zhu L."/>
            <person name="Gill N."/>
            <person name="Joshi T."/>
            <person name="Libault M."/>
            <person name="Sethuraman A."/>
            <person name="Zhang X."/>
            <person name="Shinozaki K."/>
            <person name="Nguyen H."/>
            <person name="Wing R."/>
            <person name="Cregan P."/>
            <person name="Specht J."/>
            <person name="Grimwood J."/>
            <person name="Rokhsar D."/>
            <person name="Stacey G."/>
            <person name="Shoemaker R."/>
            <person name="Jackson S."/>
        </authorList>
    </citation>
    <scope>NUCLEOTIDE SEQUENCE</scope>
    <source>
        <tissue evidence="13">Callus</tissue>
    </source>
</reference>
<dbReference type="SUPFAM" id="SSF46689">
    <property type="entry name" value="Homeodomain-like"/>
    <property type="match status" value="1"/>
</dbReference>
<keyword evidence="8 9" id="KW-0539">Nucleus</keyword>
<keyword evidence="7" id="KW-0804">Transcription</keyword>
<proteinExistence type="inferred from homology"/>
<name>A0A0R0IJ93_SOYBN</name>
<reference evidence="14" key="2">
    <citation type="submission" date="2018-02" db="UniProtKB">
        <authorList>
            <consortium name="EnsemblPlants"/>
        </authorList>
    </citation>
    <scope>IDENTIFICATION</scope>
    <source>
        <strain evidence="14">Williams 82</strain>
    </source>
</reference>
<protein>
    <recommendedName>
        <fullName evidence="16">Homeodomain/HOMEOBOX transcription factor</fullName>
    </recommendedName>
</protein>